<dbReference type="PANTHER" id="PTHR11702:SF31">
    <property type="entry name" value="MITOCHONDRIAL RIBOSOME-ASSOCIATED GTPASE 2"/>
    <property type="match status" value="1"/>
</dbReference>
<feature type="binding site" evidence="9">
    <location>
        <position position="191"/>
    </location>
    <ligand>
        <name>Mg(2+)</name>
        <dbReference type="ChEBI" id="CHEBI:18420"/>
    </ligand>
</feature>
<dbReference type="PROSITE" id="PS51710">
    <property type="entry name" value="G_OBG"/>
    <property type="match status" value="1"/>
</dbReference>
<evidence type="ECO:0000256" key="2">
    <source>
        <dbReference type="ARBA" id="ARBA00007699"/>
    </source>
</evidence>
<keyword evidence="4 9" id="KW-0479">Metal-binding</keyword>
<dbReference type="SUPFAM" id="SSF82051">
    <property type="entry name" value="Obg GTP-binding protein N-terminal domain"/>
    <property type="match status" value="1"/>
</dbReference>
<dbReference type="EMBL" id="CP146612">
    <property type="protein sequence ID" value="WWX26046.1"/>
    <property type="molecule type" value="Genomic_DNA"/>
</dbReference>
<evidence type="ECO:0000259" key="12">
    <source>
        <dbReference type="PROSITE" id="PS51881"/>
    </source>
</evidence>
<protein>
    <recommendedName>
        <fullName evidence="9">GTPase Obg</fullName>
        <ecNumber evidence="9">3.6.5.-</ecNumber>
    </recommendedName>
    <alternativeName>
        <fullName evidence="9">GTP-binding protein Obg</fullName>
    </alternativeName>
</protein>
<comment type="subcellular location">
    <subcellularLocation>
        <location evidence="9">Cytoplasm</location>
    </subcellularLocation>
</comment>
<evidence type="ECO:0000256" key="5">
    <source>
        <dbReference type="ARBA" id="ARBA00022741"/>
    </source>
</evidence>
<dbReference type="PANTHER" id="PTHR11702">
    <property type="entry name" value="DEVELOPMENTALLY REGULATED GTP-BINDING PROTEIN-RELATED"/>
    <property type="match status" value="1"/>
</dbReference>
<dbReference type="InterPro" id="IPR036726">
    <property type="entry name" value="GTP1_OBG_dom_sf"/>
</dbReference>
<keyword evidence="6 9" id="KW-0378">Hydrolase</keyword>
<feature type="compositionally biased region" description="Gly residues" evidence="10">
    <location>
        <begin position="31"/>
        <end position="41"/>
    </location>
</feature>
<dbReference type="Pfam" id="PF01018">
    <property type="entry name" value="GTP1_OBG"/>
    <property type="match status" value="1"/>
</dbReference>
<keyword evidence="15" id="KW-1185">Reference proteome</keyword>
<evidence type="ECO:0000256" key="10">
    <source>
        <dbReference type="SAM" id="MobiDB-lite"/>
    </source>
</evidence>
<feature type="region of interest" description="Disordered" evidence="10">
    <location>
        <begin position="1"/>
        <end position="42"/>
    </location>
</feature>
<dbReference type="Pfam" id="PF01926">
    <property type="entry name" value="MMR_HSR1"/>
    <property type="match status" value="1"/>
</dbReference>
<keyword evidence="3 9" id="KW-0963">Cytoplasm</keyword>
<dbReference type="NCBIfam" id="NF008955">
    <property type="entry name" value="PRK12297.1"/>
    <property type="match status" value="1"/>
</dbReference>
<dbReference type="Gene3D" id="3.40.50.300">
    <property type="entry name" value="P-loop containing nucleotide triphosphate hydrolases"/>
    <property type="match status" value="1"/>
</dbReference>
<proteinExistence type="inferred from homology"/>
<dbReference type="Proteomes" id="UP001375370">
    <property type="component" value="Chromosome"/>
</dbReference>
<evidence type="ECO:0000256" key="3">
    <source>
        <dbReference type="ARBA" id="ARBA00022490"/>
    </source>
</evidence>
<dbReference type="HAMAP" id="MF_01454">
    <property type="entry name" value="GTPase_Obg"/>
    <property type="match status" value="1"/>
</dbReference>
<comment type="subunit">
    <text evidence="9">Monomer.</text>
</comment>
<feature type="domain" description="Obg" evidence="13">
    <location>
        <begin position="1"/>
        <end position="157"/>
    </location>
</feature>
<keyword evidence="5 9" id="KW-0547">Nucleotide-binding</keyword>
<evidence type="ECO:0000313" key="14">
    <source>
        <dbReference type="EMBL" id="WWX26046.1"/>
    </source>
</evidence>
<keyword evidence="8 9" id="KW-0342">GTP-binding</keyword>
<name>A0ABZ2J5L4_9CHLR</name>
<evidence type="ECO:0000313" key="15">
    <source>
        <dbReference type="Proteomes" id="UP001375370"/>
    </source>
</evidence>
<comment type="cofactor">
    <cofactor evidence="1 9">
        <name>Mg(2+)</name>
        <dbReference type="ChEBI" id="CHEBI:18420"/>
    </cofactor>
</comment>
<evidence type="ECO:0000259" key="11">
    <source>
        <dbReference type="PROSITE" id="PS51710"/>
    </source>
</evidence>
<dbReference type="Gene3D" id="2.70.210.12">
    <property type="entry name" value="GTP1/OBG domain"/>
    <property type="match status" value="1"/>
</dbReference>
<organism evidence="14 15">
    <name type="scientific">Candidatus Dehalogenimonas loeffleri</name>
    <dbReference type="NCBI Taxonomy" id="3127115"/>
    <lineage>
        <taxon>Bacteria</taxon>
        <taxon>Bacillati</taxon>
        <taxon>Chloroflexota</taxon>
        <taxon>Dehalococcoidia</taxon>
        <taxon>Dehalococcoidales</taxon>
        <taxon>Dehalococcoidaceae</taxon>
        <taxon>Dehalogenimonas</taxon>
    </lineage>
</organism>
<dbReference type="NCBIfam" id="TIGR02729">
    <property type="entry name" value="Obg_CgtA"/>
    <property type="match status" value="1"/>
</dbReference>
<reference evidence="14 15" key="1">
    <citation type="submission" date="2024-03" db="EMBL/GenBank/DDBJ databases">
        <title>A Dehalogenimonas Isolated from Estuarine Sediments Dihaloeliminates Chlorinated Alkanes.</title>
        <authorList>
            <person name="Yang Y."/>
            <person name="Wang H."/>
        </authorList>
    </citation>
    <scope>NUCLEOTIDE SEQUENCE [LARGE SCALE GENOMIC DNA]</scope>
    <source>
        <strain evidence="14 15">W</strain>
    </source>
</reference>
<dbReference type="InterPro" id="IPR031167">
    <property type="entry name" value="G_OBG"/>
</dbReference>
<keyword evidence="7 9" id="KW-0460">Magnesium</keyword>
<dbReference type="PIRSF" id="PIRSF002401">
    <property type="entry name" value="GTP_bd_Obg/CgtA"/>
    <property type="match status" value="1"/>
</dbReference>
<dbReference type="CDD" id="cd01898">
    <property type="entry name" value="Obg"/>
    <property type="match status" value="1"/>
</dbReference>
<dbReference type="PROSITE" id="PS51883">
    <property type="entry name" value="OBG"/>
    <property type="match status" value="1"/>
</dbReference>
<evidence type="ECO:0000256" key="8">
    <source>
        <dbReference type="ARBA" id="ARBA00023134"/>
    </source>
</evidence>
<dbReference type="Pfam" id="PF09269">
    <property type="entry name" value="DUF1967"/>
    <property type="match status" value="1"/>
</dbReference>
<comment type="function">
    <text evidence="9">An essential GTPase which binds GTP, GDP and possibly (p)ppGpp with moderate affinity, with high nucleotide exchange rates and a fairly low GTP hydrolysis rate. Plays a role in control of the cell cycle, stress response, ribosome biogenesis and in those bacteria that undergo differentiation, in morphogenesis control.</text>
</comment>
<dbReference type="InterPro" id="IPR045086">
    <property type="entry name" value="OBG_GTPase"/>
</dbReference>
<feature type="domain" description="OBG-type G" evidence="11">
    <location>
        <begin position="158"/>
        <end position="325"/>
    </location>
</feature>
<evidence type="ECO:0000256" key="4">
    <source>
        <dbReference type="ARBA" id="ARBA00022723"/>
    </source>
</evidence>
<evidence type="ECO:0000259" key="13">
    <source>
        <dbReference type="PROSITE" id="PS51883"/>
    </source>
</evidence>
<dbReference type="InterPro" id="IPR036346">
    <property type="entry name" value="GTP-bd_prot_GTP1/OBG_C_sf"/>
</dbReference>
<feature type="binding site" evidence="9">
    <location>
        <begin position="210"/>
        <end position="213"/>
    </location>
    <ligand>
        <name>GTP</name>
        <dbReference type="ChEBI" id="CHEBI:37565"/>
    </ligand>
</feature>
<evidence type="ECO:0000256" key="6">
    <source>
        <dbReference type="ARBA" id="ARBA00022801"/>
    </source>
</evidence>
<dbReference type="PRINTS" id="PR00326">
    <property type="entry name" value="GTP1OBG"/>
</dbReference>
<dbReference type="InterPro" id="IPR006169">
    <property type="entry name" value="GTP1_OBG_dom"/>
</dbReference>
<dbReference type="PROSITE" id="PS51881">
    <property type="entry name" value="OCT"/>
    <property type="match status" value="1"/>
</dbReference>
<feature type="binding site" evidence="9">
    <location>
        <begin position="306"/>
        <end position="308"/>
    </location>
    <ligand>
        <name>GTP</name>
        <dbReference type="ChEBI" id="CHEBI:37565"/>
    </ligand>
</feature>
<comment type="similarity">
    <text evidence="2 9">Belongs to the TRAFAC class OBG-HflX-like GTPase superfamily. OBG GTPase family.</text>
</comment>
<dbReference type="NCBIfam" id="NF008954">
    <property type="entry name" value="PRK12296.1"/>
    <property type="match status" value="1"/>
</dbReference>
<feature type="binding site" evidence="9">
    <location>
        <begin position="189"/>
        <end position="193"/>
    </location>
    <ligand>
        <name>GTP</name>
        <dbReference type="ChEBI" id="CHEBI:37565"/>
    </ligand>
</feature>
<dbReference type="InterPro" id="IPR027417">
    <property type="entry name" value="P-loop_NTPase"/>
</dbReference>
<dbReference type="InterPro" id="IPR014100">
    <property type="entry name" value="GTP-bd_Obg/CgtA"/>
</dbReference>
<dbReference type="NCBIfam" id="NF008956">
    <property type="entry name" value="PRK12299.1"/>
    <property type="match status" value="1"/>
</dbReference>
<gene>
    <name evidence="14" type="primary">obgE</name>
    <name evidence="9" type="synonym">obg</name>
    <name evidence="14" type="ORF">V8247_03520</name>
</gene>
<feature type="domain" description="OCT" evidence="12">
    <location>
        <begin position="341"/>
        <end position="416"/>
    </location>
</feature>
<feature type="binding site" evidence="9">
    <location>
        <begin position="164"/>
        <end position="171"/>
    </location>
    <ligand>
        <name>GTP</name>
        <dbReference type="ChEBI" id="CHEBI:37565"/>
    </ligand>
</feature>
<feature type="binding site" evidence="9">
    <location>
        <begin position="277"/>
        <end position="280"/>
    </location>
    <ligand>
        <name>GTP</name>
        <dbReference type="ChEBI" id="CHEBI:37565"/>
    </ligand>
</feature>
<accession>A0ABZ2J5L4</accession>
<evidence type="ECO:0000256" key="7">
    <source>
        <dbReference type="ARBA" id="ARBA00022842"/>
    </source>
</evidence>
<dbReference type="InterPro" id="IPR006073">
    <property type="entry name" value="GTP-bd"/>
</dbReference>
<dbReference type="SUPFAM" id="SSF52540">
    <property type="entry name" value="P-loop containing nucleoside triphosphate hydrolases"/>
    <property type="match status" value="1"/>
</dbReference>
<dbReference type="InterPro" id="IPR015349">
    <property type="entry name" value="OCT_dom"/>
</dbReference>
<sequence>MIDQAEIEVKSGDGGRGSPGFRREKFVPRGGPDGGDGGRGGNVIVEADKDTGSLMKYRHQRHFKAGDGTRGAGQRCTGKSGADVVIKVPIGTVVRDRDTGEVIGDLMAHRERVVAAHGGKGGLGNTHFASSTNQAPKLAQTGVAGETKTLLLELKLIADAGIVGLPNAGKSSLLRAVSAATPKIGAYPFTTLEPALGVIEAADRRWVMADVPGLIEDAHLGKGLGHQFLRHVSRTRVLVHLIDGSAAEPVNDMVMINTELSLYDPRLGQKPQVVAINKIDLDMVRERMPELKKLFKAAGFNALFISALTGEGVDKLLAEIDRLLQEQDQTEDKSGDIKVFRPEPEKEKVTAVQEEDGWHVYSDEFERLVAGSETNDPEVRRQLFGELWRWGVGKHLKAAKLKPGEKFYIGNMEFYW</sequence>
<dbReference type="EC" id="3.6.5.-" evidence="9"/>
<evidence type="ECO:0000256" key="9">
    <source>
        <dbReference type="HAMAP-Rule" id="MF_01454"/>
    </source>
</evidence>
<dbReference type="SUPFAM" id="SSF102741">
    <property type="entry name" value="Obg GTP-binding protein C-terminal domain"/>
    <property type="match status" value="1"/>
</dbReference>
<dbReference type="RefSeq" id="WP_338738819.1">
    <property type="nucleotide sequence ID" value="NZ_CP146612.1"/>
</dbReference>
<evidence type="ECO:0000256" key="1">
    <source>
        <dbReference type="ARBA" id="ARBA00001946"/>
    </source>
</evidence>
<feature type="binding site" evidence="9">
    <location>
        <position position="171"/>
    </location>
    <ligand>
        <name>Mg(2+)</name>
        <dbReference type="ChEBI" id="CHEBI:18420"/>
    </ligand>
</feature>
<dbReference type="Gene3D" id="3.30.300.350">
    <property type="entry name" value="GTP-binding protein OBG, C-terminal domain"/>
    <property type="match status" value="1"/>
</dbReference>